<reference evidence="1" key="1">
    <citation type="journal article" date="2014" name="Int. J. Syst. Evol. Microbiol.">
        <title>Complete genome sequence of Corynebacterium casei LMG S-19264T (=DSM 44701T), isolated from a smear-ripened cheese.</title>
        <authorList>
            <consortium name="US DOE Joint Genome Institute (JGI-PGF)"/>
            <person name="Walter F."/>
            <person name="Albersmeier A."/>
            <person name="Kalinowski J."/>
            <person name="Ruckert C."/>
        </authorList>
    </citation>
    <scope>NUCLEOTIDE SEQUENCE</scope>
    <source>
        <strain evidence="1">KCTC 32501</strain>
    </source>
</reference>
<dbReference type="InterPro" id="IPR015075">
    <property type="entry name" value="AtaL"/>
</dbReference>
<evidence type="ECO:0008006" key="3">
    <source>
        <dbReference type="Google" id="ProtNLM"/>
    </source>
</evidence>
<accession>A0A8J3FZG9</accession>
<evidence type="ECO:0000313" key="2">
    <source>
        <dbReference type="Proteomes" id="UP000614287"/>
    </source>
</evidence>
<keyword evidence="2" id="KW-1185">Reference proteome</keyword>
<dbReference type="EMBL" id="BMZG01000006">
    <property type="protein sequence ID" value="GHA74018.1"/>
    <property type="molecule type" value="Genomic_DNA"/>
</dbReference>
<dbReference type="InterPro" id="IPR023393">
    <property type="entry name" value="START-like_dom_sf"/>
</dbReference>
<gene>
    <name evidence="1" type="ORF">GCM10009007_13970</name>
</gene>
<organism evidence="1 2">
    <name type="scientific">Formosimonas limnophila</name>
    <dbReference type="NCBI Taxonomy" id="1384487"/>
    <lineage>
        <taxon>Bacteria</taxon>
        <taxon>Pseudomonadati</taxon>
        <taxon>Pseudomonadota</taxon>
        <taxon>Betaproteobacteria</taxon>
        <taxon>Burkholderiales</taxon>
        <taxon>Burkholderiaceae</taxon>
        <taxon>Formosimonas</taxon>
    </lineage>
</organism>
<proteinExistence type="predicted"/>
<reference evidence="1" key="2">
    <citation type="submission" date="2020-09" db="EMBL/GenBank/DDBJ databases">
        <authorList>
            <person name="Sun Q."/>
            <person name="Kim S."/>
        </authorList>
    </citation>
    <scope>NUCLEOTIDE SEQUENCE</scope>
    <source>
        <strain evidence="1">KCTC 32501</strain>
    </source>
</reference>
<sequence length="174" mass="19856">MHHEPPYFKLKYAIYHPFFDAMIELSHTLAINSANHPALTLSQIWNGLILRITEQTRFTLGLDSVDITDKNHDESPTVYRRVLHFGAHQVRDSVFVVPQQSIEFVTEETPTAPSGRLLIQVNDDLSLTFSYTTQFPDPTNPEEEQLLGIIKAAYQAADADMIRIIREQALSVRH</sequence>
<protein>
    <recommendedName>
        <fullName evidence="3">DUF1857 domain-containing protein</fullName>
    </recommendedName>
</protein>
<dbReference type="Proteomes" id="UP000614287">
    <property type="component" value="Unassembled WGS sequence"/>
</dbReference>
<comment type="caution">
    <text evidence="1">The sequence shown here is derived from an EMBL/GenBank/DDBJ whole genome shotgun (WGS) entry which is preliminary data.</text>
</comment>
<dbReference type="SUPFAM" id="SSF55961">
    <property type="entry name" value="Bet v1-like"/>
    <property type="match status" value="1"/>
</dbReference>
<dbReference type="Pfam" id="PF08982">
    <property type="entry name" value="AtaL"/>
    <property type="match status" value="1"/>
</dbReference>
<evidence type="ECO:0000313" key="1">
    <source>
        <dbReference type="EMBL" id="GHA74018.1"/>
    </source>
</evidence>
<name>A0A8J3FZG9_9BURK</name>
<dbReference type="AlphaFoldDB" id="A0A8J3FZG9"/>
<dbReference type="Gene3D" id="3.30.530.20">
    <property type="match status" value="1"/>
</dbReference>